<comment type="caution">
    <text evidence="1">The sequence shown here is derived from an EMBL/GenBank/DDBJ whole genome shotgun (WGS) entry which is preliminary data.</text>
</comment>
<organism evidence="1">
    <name type="scientific">marine sediment metagenome</name>
    <dbReference type="NCBI Taxonomy" id="412755"/>
    <lineage>
        <taxon>unclassified sequences</taxon>
        <taxon>metagenomes</taxon>
        <taxon>ecological metagenomes</taxon>
    </lineage>
</organism>
<sequence>MNIKDVTLGRMAVAVLLFDSLTPYNASLAIFRSATSDSLDLAIQEHRRVLLKWLNDWGCRHLSVDQHDIASNSILKWYQADGASLFTNEKPLWDVDDGELEIAAHAYGSLKDETGARRVRGGSKRKVHIGPTAASKVLFAIRPKALMPWDEAMRISFDCDGSPKSYFKYLITIRNLTLHIGNLCRNKGFQIDDLPHKLGRLNSTVLALVNEYIWVTETRKVELPSSETLTQWASLG</sequence>
<evidence type="ECO:0000313" key="1">
    <source>
        <dbReference type="EMBL" id="GAF68554.1"/>
    </source>
</evidence>
<reference evidence="1" key="1">
    <citation type="journal article" date="2014" name="Front. Microbiol.">
        <title>High frequency of phylogenetically diverse reductive dehalogenase-homologous genes in deep subseafloor sedimentary metagenomes.</title>
        <authorList>
            <person name="Kawai M."/>
            <person name="Futagami T."/>
            <person name="Toyoda A."/>
            <person name="Takaki Y."/>
            <person name="Nishi S."/>
            <person name="Hori S."/>
            <person name="Arai W."/>
            <person name="Tsubouchi T."/>
            <person name="Morono Y."/>
            <person name="Uchiyama I."/>
            <person name="Ito T."/>
            <person name="Fujiyama A."/>
            <person name="Inagaki F."/>
            <person name="Takami H."/>
        </authorList>
    </citation>
    <scope>NUCLEOTIDE SEQUENCE</scope>
    <source>
        <strain evidence="1">Expedition CK06-06</strain>
    </source>
</reference>
<gene>
    <name evidence="1" type="ORF">S01H1_12493</name>
</gene>
<accession>X0RI96</accession>
<protein>
    <submittedName>
        <fullName evidence="1">Uncharacterized protein</fullName>
    </submittedName>
</protein>
<dbReference type="EMBL" id="BARS01006418">
    <property type="protein sequence ID" value="GAF68554.1"/>
    <property type="molecule type" value="Genomic_DNA"/>
</dbReference>
<dbReference type="AlphaFoldDB" id="X0RI96"/>
<name>X0RI96_9ZZZZ</name>
<proteinExistence type="predicted"/>